<keyword evidence="5" id="KW-1185">Reference proteome</keyword>
<dbReference type="InterPro" id="IPR006143">
    <property type="entry name" value="RND_pump_MFP"/>
</dbReference>
<feature type="coiled-coil region" evidence="2">
    <location>
        <begin position="110"/>
        <end position="161"/>
    </location>
</feature>
<reference evidence="4 5" key="1">
    <citation type="submission" date="2020-12" db="EMBL/GenBank/DDBJ databases">
        <authorList>
            <person name="Shan Y."/>
        </authorList>
    </citation>
    <scope>NUCLEOTIDE SEQUENCE [LARGE SCALE GENOMIC DNA]</scope>
    <source>
        <strain evidence="5">csc3.9</strain>
    </source>
</reference>
<proteinExistence type="inferred from homology"/>
<dbReference type="Gene3D" id="2.40.30.170">
    <property type="match status" value="1"/>
</dbReference>
<dbReference type="PANTHER" id="PTHR30469:SF11">
    <property type="entry name" value="BLL4320 PROTEIN"/>
    <property type="match status" value="1"/>
</dbReference>
<evidence type="ECO:0000259" key="3">
    <source>
        <dbReference type="Pfam" id="PF25876"/>
    </source>
</evidence>
<dbReference type="AlphaFoldDB" id="A0A7T4R0N7"/>
<dbReference type="Gene3D" id="1.10.287.470">
    <property type="entry name" value="Helix hairpin bin"/>
    <property type="match status" value="1"/>
</dbReference>
<dbReference type="Proteomes" id="UP000596063">
    <property type="component" value="Chromosome"/>
</dbReference>
<evidence type="ECO:0000313" key="4">
    <source>
        <dbReference type="EMBL" id="QQD18253.1"/>
    </source>
</evidence>
<accession>A0A7T4R0N7</accession>
<sequence length="377" mass="40794">MKAHRWLITLTVCLLLFAVLAGYKYTQIQAAIAFGESFPEPSESVQTIVVEEGPIQHFARTIGEVVAPEQMMLRNELAGRLTAVNMVSGQAVEKGQVLVQQAIADDRARLNAAQANARLAELKLTRMQRLLKTNTTSQDNVDQAQAEYDMAAATVAELKAVIAKKTLVAPFDARVGLHDLEPGEYLDANTELVELVGLSDYLWVDFNLPLAQGSAAIGDKVKIKLPKPATGEVDAVVIAKSPALSAQSRNLRYRAKVSAAADIPPNAVVDVLVPTGNRVGIEVPTPAVLRDQIGSYVFKLAAEEEGQGYRAQRQSIKLGRERNQKISVLEGLEPGMLIATDGAFKLHHGMLAYVRTRQQSAEDVPANSAHDGEANDE</sequence>
<dbReference type="InterPro" id="IPR058624">
    <property type="entry name" value="MdtA-like_HH"/>
</dbReference>
<evidence type="ECO:0000256" key="2">
    <source>
        <dbReference type="SAM" id="Coils"/>
    </source>
</evidence>
<evidence type="ECO:0000256" key="1">
    <source>
        <dbReference type="ARBA" id="ARBA00009477"/>
    </source>
</evidence>
<dbReference type="NCBIfam" id="TIGR01730">
    <property type="entry name" value="RND_mfp"/>
    <property type="match status" value="1"/>
</dbReference>
<protein>
    <submittedName>
        <fullName evidence="4">Efflux RND transporter periplasmic adaptor subunit</fullName>
    </submittedName>
</protein>
<dbReference type="Pfam" id="PF25876">
    <property type="entry name" value="HH_MFP_RND"/>
    <property type="match status" value="1"/>
</dbReference>
<keyword evidence="2" id="KW-0175">Coiled coil</keyword>
<name>A0A7T4R0N7_9GAMM</name>
<feature type="domain" description="Multidrug resistance protein MdtA-like alpha-helical hairpin" evidence="3">
    <location>
        <begin position="105"/>
        <end position="163"/>
    </location>
</feature>
<gene>
    <name evidence="4" type="ORF">I6N98_18270</name>
</gene>
<dbReference type="GO" id="GO:1990281">
    <property type="term" value="C:efflux pump complex"/>
    <property type="evidence" value="ECO:0007669"/>
    <property type="project" value="TreeGrafter"/>
</dbReference>
<dbReference type="EMBL" id="CP066167">
    <property type="protein sequence ID" value="QQD18253.1"/>
    <property type="molecule type" value="Genomic_DNA"/>
</dbReference>
<dbReference type="PANTHER" id="PTHR30469">
    <property type="entry name" value="MULTIDRUG RESISTANCE PROTEIN MDTA"/>
    <property type="match status" value="1"/>
</dbReference>
<dbReference type="SUPFAM" id="SSF111369">
    <property type="entry name" value="HlyD-like secretion proteins"/>
    <property type="match status" value="1"/>
</dbReference>
<dbReference type="Gene3D" id="2.40.50.100">
    <property type="match status" value="1"/>
</dbReference>
<dbReference type="Gene3D" id="2.40.420.20">
    <property type="match status" value="1"/>
</dbReference>
<comment type="similarity">
    <text evidence="1">Belongs to the membrane fusion protein (MFP) (TC 8.A.1) family.</text>
</comment>
<organism evidence="4 5">
    <name type="scientific">Spongiibacter nanhainus</name>
    <dbReference type="NCBI Taxonomy" id="2794344"/>
    <lineage>
        <taxon>Bacteria</taxon>
        <taxon>Pseudomonadati</taxon>
        <taxon>Pseudomonadota</taxon>
        <taxon>Gammaproteobacteria</taxon>
        <taxon>Cellvibrionales</taxon>
        <taxon>Spongiibacteraceae</taxon>
        <taxon>Spongiibacter</taxon>
    </lineage>
</organism>
<dbReference type="RefSeq" id="WP_198569751.1">
    <property type="nucleotide sequence ID" value="NZ_CP066167.1"/>
</dbReference>
<dbReference type="KEGG" id="snan:I6N98_18270"/>
<dbReference type="GO" id="GO:0015562">
    <property type="term" value="F:efflux transmembrane transporter activity"/>
    <property type="evidence" value="ECO:0007669"/>
    <property type="project" value="TreeGrafter"/>
</dbReference>
<evidence type="ECO:0000313" key="5">
    <source>
        <dbReference type="Proteomes" id="UP000596063"/>
    </source>
</evidence>